<evidence type="ECO:0008006" key="5">
    <source>
        <dbReference type="Google" id="ProtNLM"/>
    </source>
</evidence>
<protein>
    <recommendedName>
        <fullName evidence="5">ATPase</fullName>
    </recommendedName>
</protein>
<dbReference type="InterPro" id="IPR041682">
    <property type="entry name" value="AAA_14"/>
</dbReference>
<evidence type="ECO:0000259" key="2">
    <source>
        <dbReference type="Pfam" id="PF13635"/>
    </source>
</evidence>
<dbReference type="AlphaFoldDB" id="A0A1G5GWR1"/>
<evidence type="ECO:0000313" key="4">
    <source>
        <dbReference type="Proteomes" id="UP000183047"/>
    </source>
</evidence>
<dbReference type="OrthoDB" id="9801684at2"/>
<feature type="domain" description="AAA" evidence="1">
    <location>
        <begin position="20"/>
        <end position="172"/>
    </location>
</feature>
<dbReference type="EMBL" id="FMUR01000026">
    <property type="protein sequence ID" value="SCY55841.1"/>
    <property type="molecule type" value="Genomic_DNA"/>
</dbReference>
<dbReference type="Proteomes" id="UP000183047">
    <property type="component" value="Unassembled WGS sequence"/>
</dbReference>
<sequence>MIKRDKYLNQLLEARENGFPKVITGIRRCGKSFLLKEIYKGYLLDEGVDYSHIHVIELDDDRNIEYRDPIKLGEYVRGICTDSEMHFVFVDEIQKVYTIKNPNLTDGKHVPAKKKDTDTVSFVDVVLGLSREKNIDLYVTGSNSKMLSSDIVTEFRDKATNINLAPLSFEEFYAYVGGYETEALYEYMQYGGMPLAVLKKDDDKKEYLKGLFETTYFRDILERNRLKRGEELEELCNIISSLTGELLNSEKIANTFLSVRKSKIDKSTIENYIGYFIDAFILREARRFDIKGRKEIGALRKYYFADTGLRNARLNFAFPDEGQMLENIVYNELRYNGYSVNVGTFDTVEKNKAGKSVRKNNEVDFYATKGIRSYYIQVTADISNETTKEREIRPYILLNDQIQKVIVVNKPIKETRDERGFTIIGIMDFLLRFIKGE</sequence>
<dbReference type="RefSeq" id="WP_074463444.1">
    <property type="nucleotide sequence ID" value="NZ_FMUR01000026.1"/>
</dbReference>
<name>A0A1G5GWR1_9FIRM</name>
<organism evidence="3 4">
    <name type="scientific">Butyrivibrio hungatei</name>
    <dbReference type="NCBI Taxonomy" id="185008"/>
    <lineage>
        <taxon>Bacteria</taxon>
        <taxon>Bacillati</taxon>
        <taxon>Bacillota</taxon>
        <taxon>Clostridia</taxon>
        <taxon>Lachnospirales</taxon>
        <taxon>Lachnospiraceae</taxon>
        <taxon>Butyrivibrio</taxon>
    </lineage>
</organism>
<evidence type="ECO:0000259" key="1">
    <source>
        <dbReference type="Pfam" id="PF13173"/>
    </source>
</evidence>
<dbReference type="Pfam" id="PF13635">
    <property type="entry name" value="DUF4143"/>
    <property type="match status" value="1"/>
</dbReference>
<dbReference type="InterPro" id="IPR027417">
    <property type="entry name" value="P-loop_NTPase"/>
</dbReference>
<feature type="domain" description="DUF4143" evidence="2">
    <location>
        <begin position="218"/>
        <end position="378"/>
    </location>
</feature>
<dbReference type="SUPFAM" id="SSF52540">
    <property type="entry name" value="P-loop containing nucleoside triphosphate hydrolases"/>
    <property type="match status" value="1"/>
</dbReference>
<dbReference type="InterPro" id="IPR025420">
    <property type="entry name" value="DUF4143"/>
</dbReference>
<reference evidence="4" key="1">
    <citation type="submission" date="2016-10" db="EMBL/GenBank/DDBJ databases">
        <authorList>
            <person name="Varghese N."/>
            <person name="Submissions S."/>
        </authorList>
    </citation>
    <scope>NUCLEOTIDE SEQUENCE [LARGE SCALE GENOMIC DNA]</scope>
    <source>
        <strain evidence="4">XBD2006</strain>
    </source>
</reference>
<keyword evidence="4" id="KW-1185">Reference proteome</keyword>
<dbReference type="PANTHER" id="PTHR33295:SF18">
    <property type="entry name" value="AAA+ ATPASE DOMAIN-CONTAINING PROTEIN"/>
    <property type="match status" value="1"/>
</dbReference>
<accession>A0A1G5GWR1</accession>
<evidence type="ECO:0000313" key="3">
    <source>
        <dbReference type="EMBL" id="SCY55841.1"/>
    </source>
</evidence>
<dbReference type="Pfam" id="PF13173">
    <property type="entry name" value="AAA_14"/>
    <property type="match status" value="1"/>
</dbReference>
<proteinExistence type="predicted"/>
<dbReference type="PANTHER" id="PTHR33295">
    <property type="entry name" value="ATPASE"/>
    <property type="match status" value="1"/>
</dbReference>
<gene>
    <name evidence="3" type="ORF">SAMN02910451_03077</name>
</gene>